<evidence type="ECO:0000256" key="10">
    <source>
        <dbReference type="ARBA" id="ARBA00093218"/>
    </source>
</evidence>
<keyword evidence="13" id="KW-0464">Manganese</keyword>
<feature type="binding site" evidence="13">
    <location>
        <position position="181"/>
    </location>
    <ligand>
        <name>ITP</name>
        <dbReference type="ChEBI" id="CHEBI:61402"/>
    </ligand>
</feature>
<keyword evidence="5 13" id="KW-0547">Nucleotide-binding</keyword>
<comment type="catalytic activity">
    <reaction evidence="10">
        <text>ITP + H2O = IMP + diphosphate + H(+)</text>
        <dbReference type="Rhea" id="RHEA:29399"/>
        <dbReference type="ChEBI" id="CHEBI:15377"/>
        <dbReference type="ChEBI" id="CHEBI:15378"/>
        <dbReference type="ChEBI" id="CHEBI:33019"/>
        <dbReference type="ChEBI" id="CHEBI:58053"/>
        <dbReference type="ChEBI" id="CHEBI:61402"/>
        <dbReference type="EC" id="3.6.1.66"/>
    </reaction>
    <physiologicalReaction direction="left-to-right" evidence="10">
        <dbReference type="Rhea" id="RHEA:29400"/>
    </physiologicalReaction>
</comment>
<dbReference type="GO" id="GO:0036220">
    <property type="term" value="F:ITP diphosphatase activity"/>
    <property type="evidence" value="ECO:0007669"/>
    <property type="project" value="UniProtKB-UniRule"/>
</dbReference>
<comment type="caution">
    <text evidence="15">The sequence shown here is derived from an EMBL/GenBank/DDBJ whole genome shotgun (WGS) entry which is preliminary data.</text>
</comment>
<dbReference type="InterPro" id="IPR002637">
    <property type="entry name" value="RdgB/HAM1"/>
</dbReference>
<comment type="catalytic activity">
    <reaction evidence="12">
        <text>N(6)-hydroxy-dATP + H2O = N(6)-hydroxy-dAMP + diphosphate + H(+)</text>
        <dbReference type="Rhea" id="RHEA:83971"/>
        <dbReference type="ChEBI" id="CHEBI:15377"/>
        <dbReference type="ChEBI" id="CHEBI:15378"/>
        <dbReference type="ChEBI" id="CHEBI:33019"/>
        <dbReference type="ChEBI" id="CHEBI:233529"/>
        <dbReference type="ChEBI" id="CHEBI:233530"/>
    </reaction>
    <physiologicalReaction direction="left-to-right" evidence="12">
        <dbReference type="Rhea" id="RHEA:83972"/>
    </physiologicalReaction>
</comment>
<feature type="binding site" evidence="13">
    <location>
        <position position="66"/>
    </location>
    <ligand>
        <name>ITP</name>
        <dbReference type="ChEBI" id="CHEBI:61402"/>
    </ligand>
</feature>
<evidence type="ECO:0000256" key="8">
    <source>
        <dbReference type="ARBA" id="ARBA00023080"/>
    </source>
</evidence>
<dbReference type="GO" id="GO:0035870">
    <property type="term" value="F:dITP diphosphatase activity"/>
    <property type="evidence" value="ECO:0007669"/>
    <property type="project" value="UniProtKB-UniRule"/>
</dbReference>
<comment type="subunit">
    <text evidence="13">Homodimer.</text>
</comment>
<evidence type="ECO:0000256" key="12">
    <source>
        <dbReference type="ARBA" id="ARBA00093271"/>
    </source>
</evidence>
<feature type="binding site" evidence="13">
    <location>
        <begin position="21"/>
        <end position="26"/>
    </location>
    <ligand>
        <name>ITP</name>
        <dbReference type="ChEBI" id="CHEBI:61402"/>
    </ligand>
</feature>
<evidence type="ECO:0000256" key="2">
    <source>
        <dbReference type="ARBA" id="ARBA00008023"/>
    </source>
</evidence>
<keyword evidence="7 13" id="KW-0460">Magnesium</keyword>
<comment type="function">
    <text evidence="9">Pyrophosphatase that hydrolyzes the non-canonical purine nucleotides inosine triphosphate (ITP), deoxyinosine triphosphate (dITP) as well as 2'-deoxy-N-6-hydroxylaminopurine triphosphate (dHAPTP) and xanthosine 5'-triphosphate (XTP) to their respective monophosphate derivatives. The enzyme does not distinguish between the deoxy- and ribose forms. Probably excludes non-canonical purines from RNA and DNA precursor pools, thus preventing their incorporation into RNA and DNA and avoiding chromosomal lesions.</text>
</comment>
<comment type="similarity">
    <text evidence="2 13 14">Belongs to the HAM1 NTPase family.</text>
</comment>
<name>A0A8J8NIH8_HALGN</name>
<comment type="catalytic activity">
    <reaction evidence="13">
        <text>XTP + H2O = XMP + diphosphate + H(+)</text>
        <dbReference type="Rhea" id="RHEA:28610"/>
        <dbReference type="ChEBI" id="CHEBI:15377"/>
        <dbReference type="ChEBI" id="CHEBI:15378"/>
        <dbReference type="ChEBI" id="CHEBI:33019"/>
        <dbReference type="ChEBI" id="CHEBI:57464"/>
        <dbReference type="ChEBI" id="CHEBI:61314"/>
        <dbReference type="EC" id="3.6.1.66"/>
    </reaction>
</comment>
<dbReference type="GO" id="GO:0009117">
    <property type="term" value="P:nucleotide metabolic process"/>
    <property type="evidence" value="ECO:0007669"/>
    <property type="project" value="UniProtKB-KW"/>
</dbReference>
<proteinExistence type="inferred from homology"/>
<evidence type="ECO:0000256" key="7">
    <source>
        <dbReference type="ARBA" id="ARBA00022842"/>
    </source>
</evidence>
<dbReference type="Gene3D" id="3.90.950.10">
    <property type="match status" value="1"/>
</dbReference>
<evidence type="ECO:0000256" key="3">
    <source>
        <dbReference type="ARBA" id="ARBA00022490"/>
    </source>
</evidence>
<organism evidence="15 16">
    <name type="scientific">Halteria grandinella</name>
    <dbReference type="NCBI Taxonomy" id="5974"/>
    <lineage>
        <taxon>Eukaryota</taxon>
        <taxon>Sar</taxon>
        <taxon>Alveolata</taxon>
        <taxon>Ciliophora</taxon>
        <taxon>Intramacronucleata</taxon>
        <taxon>Spirotrichea</taxon>
        <taxon>Stichotrichia</taxon>
        <taxon>Sporadotrichida</taxon>
        <taxon>Halteriidae</taxon>
        <taxon>Halteria</taxon>
    </lineage>
</organism>
<evidence type="ECO:0000256" key="11">
    <source>
        <dbReference type="ARBA" id="ARBA00093255"/>
    </source>
</evidence>
<feature type="binding site" evidence="13">
    <location>
        <position position="54"/>
    </location>
    <ligand>
        <name>Mg(2+)</name>
        <dbReference type="ChEBI" id="CHEBI:18420"/>
    </ligand>
</feature>
<evidence type="ECO:0000256" key="9">
    <source>
        <dbReference type="ARBA" id="ARBA00054940"/>
    </source>
</evidence>
<dbReference type="HAMAP" id="MF_03148">
    <property type="entry name" value="HAM1_NTPase"/>
    <property type="match status" value="1"/>
</dbReference>
<evidence type="ECO:0000256" key="1">
    <source>
        <dbReference type="ARBA" id="ARBA00004496"/>
    </source>
</evidence>
<comment type="subcellular location">
    <subcellularLocation>
        <location evidence="1 13">Cytoplasm</location>
    </subcellularLocation>
</comment>
<gene>
    <name evidence="15" type="ORF">FGO68_gene7155</name>
</gene>
<dbReference type="InterPro" id="IPR027502">
    <property type="entry name" value="ITPase"/>
</dbReference>
<dbReference type="InterPro" id="IPR029001">
    <property type="entry name" value="ITPase-like_fam"/>
</dbReference>
<dbReference type="SUPFAM" id="SSF52972">
    <property type="entry name" value="ITPase-like"/>
    <property type="match status" value="1"/>
</dbReference>
<keyword evidence="3 13" id="KW-0963">Cytoplasm</keyword>
<dbReference type="NCBIfam" id="TIGR00042">
    <property type="entry name" value="RdgB/HAM1 family non-canonical purine NTP pyrophosphatase"/>
    <property type="match status" value="1"/>
</dbReference>
<evidence type="ECO:0000313" key="15">
    <source>
        <dbReference type="EMBL" id="TNV75717.1"/>
    </source>
</evidence>
<keyword evidence="4 13" id="KW-0479">Metal-binding</keyword>
<dbReference type="FunFam" id="3.90.950.10:FF:000003">
    <property type="entry name" value="Inosine triphosphate pyrophosphatase"/>
    <property type="match status" value="1"/>
</dbReference>
<dbReference type="EC" id="3.6.1.66" evidence="13"/>
<keyword evidence="6 13" id="KW-0378">Hydrolase</keyword>
<dbReference type="GO" id="GO:0046872">
    <property type="term" value="F:metal ion binding"/>
    <property type="evidence" value="ECO:0007669"/>
    <property type="project" value="UniProtKB-KW"/>
</dbReference>
<evidence type="ECO:0000256" key="13">
    <source>
        <dbReference type="HAMAP-Rule" id="MF_03148"/>
    </source>
</evidence>
<dbReference type="PANTHER" id="PTHR11067:SF9">
    <property type="entry name" value="INOSINE TRIPHOSPHATE PYROPHOSPHATASE"/>
    <property type="match status" value="1"/>
</dbReference>
<dbReference type="PANTHER" id="PTHR11067">
    <property type="entry name" value="INOSINE TRIPHOSPHATE PYROPHOSPHATASE/HAM1 PROTEIN"/>
    <property type="match status" value="1"/>
</dbReference>
<evidence type="ECO:0000256" key="6">
    <source>
        <dbReference type="ARBA" id="ARBA00022801"/>
    </source>
</evidence>
<dbReference type="GO" id="GO:0005737">
    <property type="term" value="C:cytoplasm"/>
    <property type="evidence" value="ECO:0007669"/>
    <property type="project" value="UniProtKB-SubCell"/>
</dbReference>
<dbReference type="AlphaFoldDB" id="A0A8J8NIH8"/>
<keyword evidence="16" id="KW-1185">Reference proteome</keyword>
<feature type="binding site" evidence="13">
    <location>
        <begin position="158"/>
        <end position="161"/>
    </location>
    <ligand>
        <name>ITP</name>
        <dbReference type="ChEBI" id="CHEBI:61402"/>
    </ligand>
</feature>
<dbReference type="Pfam" id="PF01725">
    <property type="entry name" value="Ham1p_like"/>
    <property type="match status" value="1"/>
</dbReference>
<feature type="binding site" evidence="13">
    <location>
        <position position="82"/>
    </location>
    <ligand>
        <name>Mg(2+)</name>
        <dbReference type="ChEBI" id="CHEBI:18420"/>
    </ligand>
</feature>
<protein>
    <recommendedName>
        <fullName evidence="13">Inosine triphosphate pyrophosphatase</fullName>
        <shortName evidence="13">ITPase</shortName>
        <shortName evidence="13">Inosine triphosphatase</shortName>
        <ecNumber evidence="13">3.6.1.66</ecNumber>
    </recommendedName>
    <alternativeName>
        <fullName evidence="13">Non-canonical purine NTP pyrophosphatase</fullName>
    </alternativeName>
    <alternativeName>
        <fullName evidence="13">Non-standard purine NTP pyrophosphatase</fullName>
    </alternativeName>
    <alternativeName>
        <fullName evidence="13">Nucleoside-triphosphate diphosphatase</fullName>
    </alternativeName>
    <alternativeName>
        <fullName evidence="13">Nucleoside-triphosphate pyrophosphatase</fullName>
        <shortName evidence="13">NTPase</shortName>
    </alternativeName>
    <alternativeName>
        <fullName evidence="13">XTP/dITP diphosphatase</fullName>
    </alternativeName>
</protein>
<evidence type="ECO:0000256" key="4">
    <source>
        <dbReference type="ARBA" id="ARBA00022723"/>
    </source>
</evidence>
<dbReference type="CDD" id="cd00515">
    <property type="entry name" value="HAM1"/>
    <property type="match status" value="1"/>
</dbReference>
<comment type="cofactor">
    <cofactor evidence="13">
        <name>Mg(2+)</name>
        <dbReference type="ChEBI" id="CHEBI:18420"/>
    </cofactor>
    <cofactor evidence="13">
        <name>Mn(2+)</name>
        <dbReference type="ChEBI" id="CHEBI:29035"/>
    </cofactor>
    <text evidence="13">Binds 1 divalent metal cation per subunit; can use either Mg(2+) or Mn(2+).</text>
</comment>
<comment type="function">
    <text evidence="13">Pyrophosphatase that hydrolyzes non-canonical purine nucleotides such as inosine triphosphate (ITP), deoxyinosine triphosphate (dITP) or xanthosine 5'-triphosphate (XTP) to their respective monophosphate derivatives. The enzyme does not distinguish between the deoxy- and ribose forms. Probably excludes non-canonical purines from RNA and DNA precursor pools, thus preventing their incorporation into RNA and DNA and avoiding chromosomal lesions.</text>
</comment>
<accession>A0A8J8NIH8</accession>
<sequence length="209" mass="23251">MESQQSSGAAGEGPIELTFITGNKKKLEEFLSIMEGTELATHYKVTNKEVNLDELQGDAEFIAKRKVKEAAKHVSTPAITEDVSLCFNALKGLPGPYIKCFLDKLGRQGLHNLLAAYEDKTAYAQCIYAYCESPDSEPQLFVGKCEGTIVAPRGENMFGWDPIFQPKGYDTTFAEMDLEEKNKISHRGKALEQFKAFLEAKANKRVKSE</sequence>
<dbReference type="GO" id="GO:0009204">
    <property type="term" value="P:deoxyribonucleoside triphosphate catabolic process"/>
    <property type="evidence" value="ECO:0007669"/>
    <property type="project" value="UniProtKB-UniRule"/>
</dbReference>
<evidence type="ECO:0000256" key="14">
    <source>
        <dbReference type="RuleBase" id="RU003781"/>
    </source>
</evidence>
<evidence type="ECO:0000256" key="5">
    <source>
        <dbReference type="ARBA" id="ARBA00022741"/>
    </source>
</evidence>
<evidence type="ECO:0000313" key="16">
    <source>
        <dbReference type="Proteomes" id="UP000785679"/>
    </source>
</evidence>
<comment type="catalytic activity">
    <reaction evidence="11">
        <text>dITP + H2O = dIMP + diphosphate + H(+)</text>
        <dbReference type="Rhea" id="RHEA:28342"/>
        <dbReference type="ChEBI" id="CHEBI:15377"/>
        <dbReference type="ChEBI" id="CHEBI:15378"/>
        <dbReference type="ChEBI" id="CHEBI:33019"/>
        <dbReference type="ChEBI" id="CHEBI:61194"/>
        <dbReference type="ChEBI" id="CHEBI:61382"/>
        <dbReference type="EC" id="3.6.1.66"/>
    </reaction>
    <physiologicalReaction direction="left-to-right" evidence="11">
        <dbReference type="Rhea" id="RHEA:28343"/>
    </physiologicalReaction>
</comment>
<keyword evidence="8 13" id="KW-0546">Nucleotide metabolism</keyword>
<feature type="binding site" evidence="13">
    <location>
        <begin position="186"/>
        <end position="187"/>
    </location>
    <ligand>
        <name>ITP</name>
        <dbReference type="ChEBI" id="CHEBI:61402"/>
    </ligand>
</feature>
<dbReference type="GO" id="GO:0036222">
    <property type="term" value="F:XTP diphosphatase activity"/>
    <property type="evidence" value="ECO:0007669"/>
    <property type="project" value="UniProtKB-UniRule"/>
</dbReference>
<comment type="caution">
    <text evidence="13">Lacks conserved residue(s) required for the propagation of feature annotation.</text>
</comment>
<dbReference type="Proteomes" id="UP000785679">
    <property type="component" value="Unassembled WGS sequence"/>
</dbReference>
<dbReference type="EMBL" id="RRYP01014999">
    <property type="protein sequence ID" value="TNV75717.1"/>
    <property type="molecule type" value="Genomic_DNA"/>
</dbReference>
<dbReference type="OrthoDB" id="6288734at2759"/>
<reference evidence="15" key="1">
    <citation type="submission" date="2019-06" db="EMBL/GenBank/DDBJ databases">
        <authorList>
            <person name="Zheng W."/>
        </authorList>
    </citation>
    <scope>NUCLEOTIDE SEQUENCE</scope>
    <source>
        <strain evidence="15">QDHG01</strain>
    </source>
</reference>
<dbReference type="GO" id="GO:0000166">
    <property type="term" value="F:nucleotide binding"/>
    <property type="evidence" value="ECO:0007669"/>
    <property type="project" value="UniProtKB-KW"/>
</dbReference>